<sequence>MMCHRRQRGRLKQFLKYFCFGWLFLLLVREFLDGQFLPLQELQDEGNPDFVVEVVSLFFDDSKKLLNDLTIAL</sequence>
<dbReference type="AlphaFoldDB" id="A0A061EFS0"/>
<dbReference type="GO" id="GO:0009736">
    <property type="term" value="P:cytokinin-activated signaling pathway"/>
    <property type="evidence" value="ECO:0007669"/>
    <property type="project" value="UniProtKB-KW"/>
</dbReference>
<dbReference type="GO" id="GO:0000160">
    <property type="term" value="P:phosphorelay signal transduction system"/>
    <property type="evidence" value="ECO:0007669"/>
    <property type="project" value="UniProtKB-UniRule"/>
</dbReference>
<dbReference type="HOGENOM" id="CLU_2709828_0_0_1"/>
<keyword evidence="1 2" id="KW-0902">Two-component regulatory system</keyword>
<accession>A0A061EFS0</accession>
<dbReference type="InParanoid" id="A0A061EFS0"/>
<name>A0A061EFS0_THECC</name>
<dbReference type="Proteomes" id="UP000026915">
    <property type="component" value="Chromosome 4"/>
</dbReference>
<dbReference type="GO" id="GO:0009927">
    <property type="term" value="F:histidine phosphotransfer kinase activity"/>
    <property type="evidence" value="ECO:0007669"/>
    <property type="project" value="UniProtKB-UniRule"/>
</dbReference>
<dbReference type="EMBL" id="CM001882">
    <property type="protein sequence ID" value="EOY03503.1"/>
    <property type="molecule type" value="Genomic_DNA"/>
</dbReference>
<dbReference type="PANTHER" id="PTHR28242:SF5">
    <property type="entry name" value="HISTIDINE-CONTAINING PHOSPHOTRANSFER PROTEIN 1"/>
    <property type="match status" value="1"/>
</dbReference>
<dbReference type="InterPro" id="IPR036641">
    <property type="entry name" value="HPT_dom_sf"/>
</dbReference>
<dbReference type="InterPro" id="IPR045871">
    <property type="entry name" value="AHP1-5/YPD1"/>
</dbReference>
<keyword evidence="2" id="KW-0932">Cytokinin signaling pathway</keyword>
<comment type="domain">
    <text evidence="2">Histidine-containing phosphotransfer domain (HPt) contains an active histidine that mediates the phosphotransfer.</text>
</comment>
<keyword evidence="4" id="KW-1185">Reference proteome</keyword>
<evidence type="ECO:0000313" key="4">
    <source>
        <dbReference type="Proteomes" id="UP000026915"/>
    </source>
</evidence>
<evidence type="ECO:0000256" key="2">
    <source>
        <dbReference type="RuleBase" id="RU369004"/>
    </source>
</evidence>
<dbReference type="GO" id="GO:0043424">
    <property type="term" value="F:protein histidine kinase binding"/>
    <property type="evidence" value="ECO:0007669"/>
    <property type="project" value="UniProtKB-UniRule"/>
</dbReference>
<dbReference type="PANTHER" id="PTHR28242">
    <property type="entry name" value="PHOSPHORELAY INTERMEDIATE PROTEIN YPD1"/>
    <property type="match status" value="1"/>
</dbReference>
<dbReference type="SUPFAM" id="SSF47226">
    <property type="entry name" value="Histidine-containing phosphotransfer domain, HPT domain"/>
    <property type="match status" value="1"/>
</dbReference>
<protein>
    <recommendedName>
        <fullName evidence="2">Histidine-containing phosphotransfer protein</fullName>
    </recommendedName>
</protein>
<gene>
    <name evidence="3" type="ORF">TCM_018597</name>
</gene>
<organism evidence="3 4">
    <name type="scientific">Theobroma cacao</name>
    <name type="common">Cacao</name>
    <name type="synonym">Cocoa</name>
    <dbReference type="NCBI Taxonomy" id="3641"/>
    <lineage>
        <taxon>Eukaryota</taxon>
        <taxon>Viridiplantae</taxon>
        <taxon>Streptophyta</taxon>
        <taxon>Embryophyta</taxon>
        <taxon>Tracheophyta</taxon>
        <taxon>Spermatophyta</taxon>
        <taxon>Magnoliopsida</taxon>
        <taxon>eudicotyledons</taxon>
        <taxon>Gunneridae</taxon>
        <taxon>Pentapetalae</taxon>
        <taxon>rosids</taxon>
        <taxon>malvids</taxon>
        <taxon>Malvales</taxon>
        <taxon>Malvaceae</taxon>
        <taxon>Byttnerioideae</taxon>
        <taxon>Theobroma</taxon>
    </lineage>
</organism>
<evidence type="ECO:0000256" key="1">
    <source>
        <dbReference type="ARBA" id="ARBA00023012"/>
    </source>
</evidence>
<dbReference type="GO" id="GO:0005634">
    <property type="term" value="C:nucleus"/>
    <property type="evidence" value="ECO:0007669"/>
    <property type="project" value="UniProtKB-SubCell"/>
</dbReference>
<proteinExistence type="predicted"/>
<reference evidence="3 4" key="1">
    <citation type="journal article" date="2013" name="Genome Biol.">
        <title>The genome sequence of the most widely cultivated cacao type and its use to identify candidate genes regulating pod color.</title>
        <authorList>
            <person name="Motamayor J.C."/>
            <person name="Mockaitis K."/>
            <person name="Schmutz J."/>
            <person name="Haiminen N."/>
            <person name="Iii D.L."/>
            <person name="Cornejo O."/>
            <person name="Findley S.D."/>
            <person name="Zheng P."/>
            <person name="Utro F."/>
            <person name="Royaert S."/>
            <person name="Saski C."/>
            <person name="Jenkins J."/>
            <person name="Podicheti R."/>
            <person name="Zhao M."/>
            <person name="Scheffler B.E."/>
            <person name="Stack J.C."/>
            <person name="Feltus F.A."/>
            <person name="Mustiga G.M."/>
            <person name="Amores F."/>
            <person name="Phillips W."/>
            <person name="Marelli J.P."/>
            <person name="May G.D."/>
            <person name="Shapiro H."/>
            <person name="Ma J."/>
            <person name="Bustamante C.D."/>
            <person name="Schnell R.J."/>
            <person name="Main D."/>
            <person name="Gilbert D."/>
            <person name="Parida L."/>
            <person name="Kuhn D.N."/>
        </authorList>
    </citation>
    <scope>NUCLEOTIDE SEQUENCE [LARGE SCALE GENOMIC DNA]</scope>
    <source>
        <strain evidence="4">cv. Matina 1-6</strain>
    </source>
</reference>
<dbReference type="GO" id="GO:0005829">
    <property type="term" value="C:cytosol"/>
    <property type="evidence" value="ECO:0007669"/>
    <property type="project" value="UniProtKB-SubCell"/>
</dbReference>
<comment type="subcellular location">
    <subcellularLocation>
        <location evidence="2">Cytoplasm</location>
        <location evidence="2">Cytosol</location>
    </subcellularLocation>
    <subcellularLocation>
        <location evidence="2">Nucleus</location>
    </subcellularLocation>
</comment>
<dbReference type="eggNOG" id="KOG4747">
    <property type="taxonomic scope" value="Eukaryota"/>
</dbReference>
<dbReference type="Gene3D" id="1.20.120.160">
    <property type="entry name" value="HPT domain"/>
    <property type="match status" value="1"/>
</dbReference>
<comment type="function">
    <text evidence="2">Functions as a two-component phosphorelay mediators between cytokinin sensor histidine kinases and response regulators (B-type ARRs). Plays an important role in propagating cytokinin signal transduction.</text>
</comment>
<evidence type="ECO:0000313" key="3">
    <source>
        <dbReference type="EMBL" id="EOY03503.1"/>
    </source>
</evidence>
<dbReference type="Gramene" id="EOY03503">
    <property type="protein sequence ID" value="EOY03503"/>
    <property type="gene ID" value="TCM_018597"/>
</dbReference>